<proteinExistence type="predicted"/>
<dbReference type="Gene3D" id="2.60.290.11">
    <property type="entry name" value="TM1070-like"/>
    <property type="match status" value="1"/>
</dbReference>
<dbReference type="AlphaFoldDB" id="A0A6J6H7W7"/>
<name>A0A6J6H7W7_9ZZZZ</name>
<organism evidence="1">
    <name type="scientific">freshwater metagenome</name>
    <dbReference type="NCBI Taxonomy" id="449393"/>
    <lineage>
        <taxon>unclassified sequences</taxon>
        <taxon>metagenomes</taxon>
        <taxon>ecological metagenomes</taxon>
    </lineage>
</organism>
<reference evidence="1" key="1">
    <citation type="submission" date="2020-05" db="EMBL/GenBank/DDBJ databases">
        <authorList>
            <person name="Chiriac C."/>
            <person name="Salcher M."/>
            <person name="Ghai R."/>
            <person name="Kavagutti S V."/>
        </authorList>
    </citation>
    <scope>NUCLEOTIDE SEQUENCE</scope>
</reference>
<accession>A0A6J6H7W7</accession>
<sequence length="323" mass="32882">MVVDVGAVVTLREHVATTVSARNGRLVAEQVQTTDGRSGTDLGLTSVLGGTVPSAVWVFADGSPAGTTVGETISVFNPGDTDTTVQVQVQLDDQRTNGTVEPFEVTVASHRFAVVDLYADPRVPRSVGHWVIVRTLDGAPVIVERTLSGAKGSGLSGSSHTMGVPVVATRWLVGSLVTGDVKAATLSVANPSATDTATFTIRSITGTGVVDTPGAAGISLAPGERRSVDVGALLAASPGSSFEIVSDVALSVGQWLQFGTPVDFATPQAFPVSGTQSLLRSAIMPQAGAGLEVDPSLAPEDTVVIPDDAVTTSVLPVTTLTTG</sequence>
<dbReference type="InterPro" id="IPR036698">
    <property type="entry name" value="TM1070-like_sf"/>
</dbReference>
<dbReference type="EMBL" id="CAEZUP010000037">
    <property type="protein sequence ID" value="CAB4609772.1"/>
    <property type="molecule type" value="Genomic_DNA"/>
</dbReference>
<gene>
    <name evidence="1" type="ORF">UFOPK1835_01005</name>
</gene>
<evidence type="ECO:0000313" key="1">
    <source>
        <dbReference type="EMBL" id="CAB4609772.1"/>
    </source>
</evidence>
<protein>
    <submittedName>
        <fullName evidence="1">Unannotated protein</fullName>
    </submittedName>
</protein>